<reference evidence="3" key="1">
    <citation type="submission" date="2021-01" db="EMBL/GenBank/DDBJ databases">
        <authorList>
            <person name="Corre E."/>
            <person name="Pelletier E."/>
            <person name="Niang G."/>
            <person name="Scheremetjew M."/>
            <person name="Finn R."/>
            <person name="Kale V."/>
            <person name="Holt S."/>
            <person name="Cochrane G."/>
            <person name="Meng A."/>
            <person name="Brown T."/>
            <person name="Cohen L."/>
        </authorList>
    </citation>
    <scope>NUCLEOTIDE SEQUENCE</scope>
    <source>
        <strain evidence="3">CCMP281</strain>
    </source>
</reference>
<name>A0A7S3BWY7_9EUKA</name>
<feature type="chain" id="PRO_5031044418" description="DOMON domain-containing protein" evidence="2">
    <location>
        <begin position="16"/>
        <end position="359"/>
    </location>
</feature>
<dbReference type="AlphaFoldDB" id="A0A7S3BWY7"/>
<keyword evidence="2" id="KW-0732">Signal</keyword>
<feature type="compositionally biased region" description="Basic residues" evidence="1">
    <location>
        <begin position="59"/>
        <end position="73"/>
    </location>
</feature>
<evidence type="ECO:0008006" key="4">
    <source>
        <dbReference type="Google" id="ProtNLM"/>
    </source>
</evidence>
<evidence type="ECO:0000256" key="1">
    <source>
        <dbReference type="SAM" id="MobiDB-lite"/>
    </source>
</evidence>
<dbReference type="EMBL" id="HBHX01066911">
    <property type="protein sequence ID" value="CAE0147760.1"/>
    <property type="molecule type" value="Transcribed_RNA"/>
</dbReference>
<feature type="signal peptide" evidence="2">
    <location>
        <begin position="1"/>
        <end position="15"/>
    </location>
</feature>
<evidence type="ECO:0000256" key="2">
    <source>
        <dbReference type="SAM" id="SignalP"/>
    </source>
</evidence>
<organism evidence="3">
    <name type="scientific">Haptolina ericina</name>
    <dbReference type="NCBI Taxonomy" id="156174"/>
    <lineage>
        <taxon>Eukaryota</taxon>
        <taxon>Haptista</taxon>
        <taxon>Haptophyta</taxon>
        <taxon>Prymnesiophyceae</taxon>
        <taxon>Prymnesiales</taxon>
        <taxon>Prymnesiaceae</taxon>
        <taxon>Haptolina</taxon>
    </lineage>
</organism>
<proteinExistence type="predicted"/>
<gene>
    <name evidence="3" type="ORF">HERI1096_LOCUS37027</name>
</gene>
<evidence type="ECO:0000313" key="3">
    <source>
        <dbReference type="EMBL" id="CAE0147760.1"/>
    </source>
</evidence>
<feature type="region of interest" description="Disordered" evidence="1">
    <location>
        <begin position="49"/>
        <end position="81"/>
    </location>
</feature>
<feature type="compositionally biased region" description="Basic and acidic residues" evidence="1">
    <location>
        <begin position="49"/>
        <end position="58"/>
    </location>
</feature>
<feature type="region of interest" description="Disordered" evidence="1">
    <location>
        <begin position="335"/>
        <end position="359"/>
    </location>
</feature>
<feature type="compositionally biased region" description="Polar residues" evidence="1">
    <location>
        <begin position="349"/>
        <end position="359"/>
    </location>
</feature>
<protein>
    <recommendedName>
        <fullName evidence="4">DOMON domain-containing protein</fullName>
    </recommendedName>
</protein>
<accession>A0A7S3BWY7</accession>
<sequence length="359" mass="39511">MTWLLMLLLVARVLSQHCINSYCSTISDCGSGCNSCAPDGVCSGSRHDHYPHSHDPHSHRPHGHNPHSHHPHSHQPGPGPTPSACKWPVFASRAELQADAWGQYYKAVYGALPTAGDFPLDVSTNWLLHDGAIIKAGLQTLCKSSECPLNEKDRYSTNDMYQPPLVSWIWHTYPYPAQPASTWVEVLHEADPFGDEHHGMWLVFTPGSGIWFNLGVTIAFPEHQDAYNRFGIGDGDNEKLSLAAAAAGFDSIQFLAHVDHVNYQCDTHNTGRPGFDYMGVEVVATRLVGTYPCGAADGASNVWRSGWRASSACVCDPKAQFLNCQGVPEIRRHAGQAVGVQQQKRRNGTHTTTMQHSRR</sequence>